<organism evidence="2 3">
    <name type="scientific">Araneus ventricosus</name>
    <name type="common">Orbweaver spider</name>
    <name type="synonym">Epeira ventricosa</name>
    <dbReference type="NCBI Taxonomy" id="182803"/>
    <lineage>
        <taxon>Eukaryota</taxon>
        <taxon>Metazoa</taxon>
        <taxon>Ecdysozoa</taxon>
        <taxon>Arthropoda</taxon>
        <taxon>Chelicerata</taxon>
        <taxon>Arachnida</taxon>
        <taxon>Araneae</taxon>
        <taxon>Araneomorphae</taxon>
        <taxon>Entelegynae</taxon>
        <taxon>Araneoidea</taxon>
        <taxon>Araneidae</taxon>
        <taxon>Araneus</taxon>
    </lineage>
</organism>
<reference evidence="2 3" key="1">
    <citation type="journal article" date="2019" name="Sci. Rep.">
        <title>Orb-weaving spider Araneus ventricosus genome elucidates the spidroin gene catalogue.</title>
        <authorList>
            <person name="Kono N."/>
            <person name="Nakamura H."/>
            <person name="Ohtoshi R."/>
            <person name="Moran D.A.P."/>
            <person name="Shinohara A."/>
            <person name="Yoshida Y."/>
            <person name="Fujiwara M."/>
            <person name="Mori M."/>
            <person name="Tomita M."/>
            <person name="Arakawa K."/>
        </authorList>
    </citation>
    <scope>NUCLEOTIDE SEQUENCE [LARGE SCALE GENOMIC DNA]</scope>
</reference>
<evidence type="ECO:0000313" key="2">
    <source>
        <dbReference type="EMBL" id="GBM98043.1"/>
    </source>
</evidence>
<dbReference type="AlphaFoldDB" id="A0A4Y2K5N4"/>
<dbReference type="EMBL" id="BGPR01004289">
    <property type="protein sequence ID" value="GBM98043.1"/>
    <property type="molecule type" value="Genomic_DNA"/>
</dbReference>
<protein>
    <submittedName>
        <fullName evidence="2">Uncharacterized protein</fullName>
    </submittedName>
</protein>
<keyword evidence="3" id="KW-1185">Reference proteome</keyword>
<comment type="caution">
    <text evidence="2">The sequence shown here is derived from an EMBL/GenBank/DDBJ whole genome shotgun (WGS) entry which is preliminary data.</text>
</comment>
<evidence type="ECO:0000313" key="3">
    <source>
        <dbReference type="Proteomes" id="UP000499080"/>
    </source>
</evidence>
<feature type="region of interest" description="Disordered" evidence="1">
    <location>
        <begin position="67"/>
        <end position="87"/>
    </location>
</feature>
<dbReference type="Proteomes" id="UP000499080">
    <property type="component" value="Unassembled WGS sequence"/>
</dbReference>
<evidence type="ECO:0000256" key="1">
    <source>
        <dbReference type="SAM" id="MobiDB-lite"/>
    </source>
</evidence>
<accession>A0A4Y2K5N4</accession>
<proteinExistence type="predicted"/>
<gene>
    <name evidence="2" type="ORF">AVEN_257976_1</name>
</gene>
<feature type="compositionally biased region" description="Polar residues" evidence="1">
    <location>
        <begin position="72"/>
        <end position="87"/>
    </location>
</feature>
<sequence>MPRHCVDTLRGIVKCRANSTTTAIKCLYTVTGSSLLVDRRHHKEGGSDLHGITIQDAAMMPQDTWARRGTHSVRSQTGPSVHLDPSS</sequence>
<name>A0A4Y2K5N4_ARAVE</name>